<organism evidence="2 3">
    <name type="scientific">Necator americanus</name>
    <name type="common">Human hookworm</name>
    <dbReference type="NCBI Taxonomy" id="51031"/>
    <lineage>
        <taxon>Eukaryota</taxon>
        <taxon>Metazoa</taxon>
        <taxon>Ecdysozoa</taxon>
        <taxon>Nematoda</taxon>
        <taxon>Chromadorea</taxon>
        <taxon>Rhabditida</taxon>
        <taxon>Rhabditina</taxon>
        <taxon>Rhabditomorpha</taxon>
        <taxon>Strongyloidea</taxon>
        <taxon>Ancylostomatidae</taxon>
        <taxon>Bunostominae</taxon>
        <taxon>Necator</taxon>
    </lineage>
</organism>
<feature type="compositionally biased region" description="Basic and acidic residues" evidence="1">
    <location>
        <begin position="57"/>
        <end position="71"/>
    </location>
</feature>
<feature type="region of interest" description="Disordered" evidence="1">
    <location>
        <begin position="1"/>
        <end position="20"/>
    </location>
</feature>
<feature type="non-terminal residue" evidence="2">
    <location>
        <position position="1"/>
    </location>
</feature>
<proteinExistence type="predicted"/>
<feature type="compositionally biased region" description="Pro residues" evidence="1">
    <location>
        <begin position="146"/>
        <end position="157"/>
    </location>
</feature>
<feature type="region of interest" description="Disordered" evidence="1">
    <location>
        <begin position="108"/>
        <end position="157"/>
    </location>
</feature>
<name>W2TYD7_NECAM</name>
<evidence type="ECO:0000313" key="2">
    <source>
        <dbReference type="EMBL" id="ETN86066.1"/>
    </source>
</evidence>
<dbReference type="EMBL" id="KI657608">
    <property type="protein sequence ID" value="ETN86066.1"/>
    <property type="molecule type" value="Genomic_DNA"/>
</dbReference>
<dbReference type="AlphaFoldDB" id="W2TYD7"/>
<gene>
    <name evidence="2" type="ORF">NECAME_16492</name>
</gene>
<feature type="compositionally biased region" description="Polar residues" evidence="1">
    <location>
        <begin position="45"/>
        <end position="55"/>
    </location>
</feature>
<dbReference type="Proteomes" id="UP000053676">
    <property type="component" value="Unassembled WGS sequence"/>
</dbReference>
<accession>W2TYD7</accession>
<dbReference type="STRING" id="51031.W2TYD7"/>
<protein>
    <submittedName>
        <fullName evidence="2">Uncharacterized protein</fullName>
    </submittedName>
</protein>
<keyword evidence="3" id="KW-1185">Reference proteome</keyword>
<evidence type="ECO:0000313" key="3">
    <source>
        <dbReference type="Proteomes" id="UP000053676"/>
    </source>
</evidence>
<evidence type="ECO:0000256" key="1">
    <source>
        <dbReference type="SAM" id="MobiDB-lite"/>
    </source>
</evidence>
<sequence>CLLGTKSSDKAVISKDEEEPLRILETPPPSFIEESKASEKLVTFSEPNSTMNNHVPSKKEKDPIEASRAESPRSSLQSGMTAYFTAQESLSENDVDEESEYDLDATLRDIGDENFDMRDVRQGDPTVPKDSPLYAPISPNRSARPIPTPVPPPRISS</sequence>
<feature type="region of interest" description="Disordered" evidence="1">
    <location>
        <begin position="43"/>
        <end position="79"/>
    </location>
</feature>
<reference evidence="3" key="1">
    <citation type="journal article" date="2014" name="Nat. Genet.">
        <title>Genome of the human hookworm Necator americanus.</title>
        <authorList>
            <person name="Tang Y.T."/>
            <person name="Gao X."/>
            <person name="Rosa B.A."/>
            <person name="Abubucker S."/>
            <person name="Hallsworth-Pepin K."/>
            <person name="Martin J."/>
            <person name="Tyagi R."/>
            <person name="Heizer E."/>
            <person name="Zhang X."/>
            <person name="Bhonagiri-Palsikar V."/>
            <person name="Minx P."/>
            <person name="Warren W.C."/>
            <person name="Wang Q."/>
            <person name="Zhan B."/>
            <person name="Hotez P.J."/>
            <person name="Sternberg P.W."/>
            <person name="Dougall A."/>
            <person name="Gaze S.T."/>
            <person name="Mulvenna J."/>
            <person name="Sotillo J."/>
            <person name="Ranganathan S."/>
            <person name="Rabelo E.M."/>
            <person name="Wilson R.K."/>
            <person name="Felgner P.L."/>
            <person name="Bethony J."/>
            <person name="Hawdon J.M."/>
            <person name="Gasser R.B."/>
            <person name="Loukas A."/>
            <person name="Mitreva M."/>
        </authorList>
    </citation>
    <scope>NUCLEOTIDE SEQUENCE [LARGE SCALE GENOMIC DNA]</scope>
</reference>
<feature type="compositionally biased region" description="Basic and acidic residues" evidence="1">
    <location>
        <begin position="108"/>
        <end position="122"/>
    </location>
</feature>
<dbReference type="KEGG" id="nai:NECAME_16492"/>
<dbReference type="OrthoDB" id="5853106at2759"/>